<accession>A0A6M1U991</accession>
<sequence>MSQSQLAWLTTAELAERWRMTTRTLERWRAERYGPAWHTIGGKVLYLLADVQAYEGRHRRKGG</sequence>
<name>A0A6M1U991_9RHOB</name>
<dbReference type="InterPro" id="IPR009061">
    <property type="entry name" value="DNA-bd_dom_put_sf"/>
</dbReference>
<gene>
    <name evidence="2" type="ORF">G5V65_20620</name>
</gene>
<feature type="domain" description="Helix-turn-helix" evidence="1">
    <location>
        <begin position="8"/>
        <end position="54"/>
    </location>
</feature>
<dbReference type="EMBL" id="JAALFE010000042">
    <property type="protein sequence ID" value="NGQ93295.1"/>
    <property type="molecule type" value="Genomic_DNA"/>
</dbReference>
<reference evidence="2 3" key="1">
    <citation type="submission" date="2020-02" db="EMBL/GenBank/DDBJ databases">
        <title>Rhodobacter translucens sp. nov., a novel bacterium isolated from activated sludge.</title>
        <authorList>
            <person name="Liu J."/>
        </authorList>
    </citation>
    <scope>NUCLEOTIDE SEQUENCE [LARGE SCALE GENOMIC DNA]</scope>
    <source>
        <strain evidence="2 3">HX-7-19</strain>
    </source>
</reference>
<evidence type="ECO:0000313" key="2">
    <source>
        <dbReference type="EMBL" id="NGQ93295.1"/>
    </source>
</evidence>
<dbReference type="SUPFAM" id="SSF46955">
    <property type="entry name" value="Putative DNA-binding domain"/>
    <property type="match status" value="1"/>
</dbReference>
<proteinExistence type="predicted"/>
<comment type="caution">
    <text evidence="2">The sequence shown here is derived from an EMBL/GenBank/DDBJ whole genome shotgun (WGS) entry which is preliminary data.</text>
</comment>
<organism evidence="2 3">
    <name type="scientific">Paragemmobacter kunshanensis</name>
    <dbReference type="NCBI Taxonomy" id="2583234"/>
    <lineage>
        <taxon>Bacteria</taxon>
        <taxon>Pseudomonadati</taxon>
        <taxon>Pseudomonadota</taxon>
        <taxon>Alphaproteobacteria</taxon>
        <taxon>Rhodobacterales</taxon>
        <taxon>Paracoccaceae</taxon>
        <taxon>Paragemmobacter</taxon>
    </lineage>
</organism>
<dbReference type="InterPro" id="IPR041657">
    <property type="entry name" value="HTH_17"/>
</dbReference>
<evidence type="ECO:0000259" key="1">
    <source>
        <dbReference type="Pfam" id="PF12728"/>
    </source>
</evidence>
<dbReference type="Proteomes" id="UP000474758">
    <property type="component" value="Unassembled WGS sequence"/>
</dbReference>
<keyword evidence="3" id="KW-1185">Reference proteome</keyword>
<dbReference type="Pfam" id="PF12728">
    <property type="entry name" value="HTH_17"/>
    <property type="match status" value="1"/>
</dbReference>
<dbReference type="AlphaFoldDB" id="A0A6M1U991"/>
<protein>
    <submittedName>
        <fullName evidence="2">Helix-turn-helix domain-containing protein</fullName>
    </submittedName>
</protein>
<evidence type="ECO:0000313" key="3">
    <source>
        <dbReference type="Proteomes" id="UP000474758"/>
    </source>
</evidence>